<dbReference type="SUPFAM" id="SSF48498">
    <property type="entry name" value="Tetracyclin repressor-like, C-terminal domain"/>
    <property type="match status" value="1"/>
</dbReference>
<dbReference type="GO" id="GO:0003700">
    <property type="term" value="F:DNA-binding transcription factor activity"/>
    <property type="evidence" value="ECO:0007669"/>
    <property type="project" value="TreeGrafter"/>
</dbReference>
<dbReference type="InterPro" id="IPR041678">
    <property type="entry name" value="TetR_C_16"/>
</dbReference>
<protein>
    <submittedName>
        <fullName evidence="4">TetR family transcriptional regulator</fullName>
    </submittedName>
</protein>
<dbReference type="EMBL" id="CAJSLV010000043">
    <property type="protein sequence ID" value="CAG6392171.1"/>
    <property type="molecule type" value="Genomic_DNA"/>
</dbReference>
<dbReference type="InterPro" id="IPR009057">
    <property type="entry name" value="Homeodomain-like_sf"/>
</dbReference>
<dbReference type="Proteomes" id="UP001152519">
    <property type="component" value="Unassembled WGS sequence"/>
</dbReference>
<dbReference type="PANTHER" id="PTHR30055">
    <property type="entry name" value="HTH-TYPE TRANSCRIPTIONAL REGULATOR RUTR"/>
    <property type="match status" value="1"/>
</dbReference>
<dbReference type="GO" id="GO:0000976">
    <property type="term" value="F:transcription cis-regulatory region binding"/>
    <property type="evidence" value="ECO:0007669"/>
    <property type="project" value="TreeGrafter"/>
</dbReference>
<evidence type="ECO:0000313" key="4">
    <source>
        <dbReference type="EMBL" id="CAG6392171.1"/>
    </source>
</evidence>
<sequence>MSPAKRRDSTRSRQLLLEAAAGLFAERGFDRSTTREIGERAGVDPALIARYFGGKAQLYIAVLDLDRASARPADLLEPERNLMLVNRVDQHGPGPVFRAAVTPLEDSEVQATAVDQLHWRLVDPLRERFTREGLDRPQLRAELTVAAFVGIVLSRHGGAFRALAEADTNDVVNLVLDMLGQGQAQGAAGS</sequence>
<feature type="domain" description="HTH tetR-type" evidence="3">
    <location>
        <begin position="10"/>
        <end position="70"/>
    </location>
</feature>
<proteinExistence type="predicted"/>
<dbReference type="InterPro" id="IPR050109">
    <property type="entry name" value="HTH-type_TetR-like_transc_reg"/>
</dbReference>
<comment type="caution">
    <text evidence="4">The sequence shown here is derived from an EMBL/GenBank/DDBJ whole genome shotgun (WGS) entry which is preliminary data.</text>
</comment>
<keyword evidence="1 2" id="KW-0238">DNA-binding</keyword>
<name>A0A9W4GR23_9ACTN</name>
<dbReference type="InterPro" id="IPR001647">
    <property type="entry name" value="HTH_TetR"/>
</dbReference>
<dbReference type="Pfam" id="PF00440">
    <property type="entry name" value="TetR_N"/>
    <property type="match status" value="1"/>
</dbReference>
<accession>A0A9W4GR23</accession>
<organism evidence="4 5">
    <name type="scientific">Actinacidiphila cocklensis</name>
    <dbReference type="NCBI Taxonomy" id="887465"/>
    <lineage>
        <taxon>Bacteria</taxon>
        <taxon>Bacillati</taxon>
        <taxon>Actinomycetota</taxon>
        <taxon>Actinomycetes</taxon>
        <taxon>Kitasatosporales</taxon>
        <taxon>Streptomycetaceae</taxon>
        <taxon>Actinacidiphila</taxon>
    </lineage>
</organism>
<dbReference type="Pfam" id="PF17920">
    <property type="entry name" value="TetR_C_16"/>
    <property type="match status" value="1"/>
</dbReference>
<dbReference type="AlphaFoldDB" id="A0A9W4GR23"/>
<gene>
    <name evidence="4" type="ORF">SCOCK_150143</name>
</gene>
<dbReference type="InterPro" id="IPR036271">
    <property type="entry name" value="Tet_transcr_reg_TetR-rel_C_sf"/>
</dbReference>
<keyword evidence="5" id="KW-1185">Reference proteome</keyword>
<evidence type="ECO:0000256" key="2">
    <source>
        <dbReference type="PROSITE-ProRule" id="PRU00335"/>
    </source>
</evidence>
<evidence type="ECO:0000256" key="1">
    <source>
        <dbReference type="ARBA" id="ARBA00023125"/>
    </source>
</evidence>
<dbReference type="RefSeq" id="WP_251486280.1">
    <property type="nucleotide sequence ID" value="NZ_CAJSLV010000043.1"/>
</dbReference>
<evidence type="ECO:0000259" key="3">
    <source>
        <dbReference type="PROSITE" id="PS50977"/>
    </source>
</evidence>
<dbReference type="PROSITE" id="PS50977">
    <property type="entry name" value="HTH_TETR_2"/>
    <property type="match status" value="1"/>
</dbReference>
<dbReference type="PANTHER" id="PTHR30055:SF235">
    <property type="entry name" value="TRANSCRIPTIONAL REGULATORY PROTEIN"/>
    <property type="match status" value="1"/>
</dbReference>
<dbReference type="PRINTS" id="PR00455">
    <property type="entry name" value="HTHTETR"/>
</dbReference>
<dbReference type="SUPFAM" id="SSF46689">
    <property type="entry name" value="Homeodomain-like"/>
    <property type="match status" value="1"/>
</dbReference>
<reference evidence="4" key="1">
    <citation type="submission" date="2021-05" db="EMBL/GenBank/DDBJ databases">
        <authorList>
            <person name="Arsene-Ploetze F."/>
        </authorList>
    </citation>
    <scope>NUCLEOTIDE SEQUENCE</scope>
    <source>
        <strain evidence="4">DSM 42138</strain>
    </source>
</reference>
<feature type="DNA-binding region" description="H-T-H motif" evidence="2">
    <location>
        <begin position="33"/>
        <end position="52"/>
    </location>
</feature>
<evidence type="ECO:0000313" key="5">
    <source>
        <dbReference type="Proteomes" id="UP001152519"/>
    </source>
</evidence>
<dbReference type="Gene3D" id="1.10.357.10">
    <property type="entry name" value="Tetracycline Repressor, domain 2"/>
    <property type="match status" value="1"/>
</dbReference>